<dbReference type="InterPro" id="IPR011006">
    <property type="entry name" value="CheY-like_superfamily"/>
</dbReference>
<dbReference type="AlphaFoldDB" id="X0UI32"/>
<proteinExistence type="predicted"/>
<feature type="non-terminal residue" evidence="3">
    <location>
        <position position="210"/>
    </location>
</feature>
<dbReference type="InterPro" id="IPR050595">
    <property type="entry name" value="Bact_response_regulator"/>
</dbReference>
<dbReference type="InterPro" id="IPR001789">
    <property type="entry name" value="Sig_transdc_resp-reg_receiver"/>
</dbReference>
<feature type="domain" description="Response regulatory" evidence="2">
    <location>
        <begin position="4"/>
        <end position="119"/>
    </location>
</feature>
<dbReference type="GO" id="GO:0000160">
    <property type="term" value="P:phosphorelay signal transduction system"/>
    <property type="evidence" value="ECO:0007669"/>
    <property type="project" value="InterPro"/>
</dbReference>
<dbReference type="Pfam" id="PF00072">
    <property type="entry name" value="Response_reg"/>
    <property type="match status" value="1"/>
</dbReference>
<dbReference type="PANTHER" id="PTHR44591">
    <property type="entry name" value="STRESS RESPONSE REGULATOR PROTEIN 1"/>
    <property type="match status" value="1"/>
</dbReference>
<sequence length="210" mass="23175">MSEKILCIDDDPNILQGYQRRLRKQFKIETALGGTEGLEAIASKGPFAVIVSDMRMPGMDGVQFLAAAKRRAPDSVRMMLTGFADQQTAVEAVNEGNIFRFLTKPCPPETFAKALTAGMEQYRLVTAEKVLLEKTLRGAIKVLTDVLSLTNPTAYGHASRVRRLVQKLCKQLEVDQPWQAEVAAMLSQIGCVTVPPNTLNKIYYGQTLTV</sequence>
<evidence type="ECO:0000256" key="1">
    <source>
        <dbReference type="ARBA" id="ARBA00022553"/>
    </source>
</evidence>
<dbReference type="SUPFAM" id="SSF52172">
    <property type="entry name" value="CheY-like"/>
    <property type="match status" value="1"/>
</dbReference>
<gene>
    <name evidence="3" type="ORF">S01H1_43358</name>
</gene>
<dbReference type="SMART" id="SM00448">
    <property type="entry name" value="REC"/>
    <property type="match status" value="1"/>
</dbReference>
<dbReference type="Gene3D" id="3.40.50.2300">
    <property type="match status" value="1"/>
</dbReference>
<name>X0UI32_9ZZZZ</name>
<dbReference type="Gene3D" id="1.10.3210.10">
    <property type="entry name" value="Hypothetical protein af1432"/>
    <property type="match status" value="1"/>
</dbReference>
<dbReference type="PANTHER" id="PTHR44591:SF19">
    <property type="entry name" value="TWO-COMPONENT RESPONSE REGULATOR-RELATED"/>
    <property type="match status" value="1"/>
</dbReference>
<evidence type="ECO:0000259" key="2">
    <source>
        <dbReference type="PROSITE" id="PS50110"/>
    </source>
</evidence>
<comment type="caution">
    <text evidence="3">The sequence shown here is derived from an EMBL/GenBank/DDBJ whole genome shotgun (WGS) entry which is preliminary data.</text>
</comment>
<keyword evidence="1" id="KW-0597">Phosphoprotein</keyword>
<dbReference type="CDD" id="cd17569">
    <property type="entry name" value="REC_HupR-like"/>
    <property type="match status" value="1"/>
</dbReference>
<protein>
    <recommendedName>
        <fullName evidence="2">Response regulatory domain-containing protein</fullName>
    </recommendedName>
</protein>
<dbReference type="EMBL" id="BARS01027619">
    <property type="protein sequence ID" value="GAG00018.1"/>
    <property type="molecule type" value="Genomic_DNA"/>
</dbReference>
<accession>X0UI32</accession>
<evidence type="ECO:0000313" key="3">
    <source>
        <dbReference type="EMBL" id="GAG00018.1"/>
    </source>
</evidence>
<organism evidence="3">
    <name type="scientific">marine sediment metagenome</name>
    <dbReference type="NCBI Taxonomy" id="412755"/>
    <lineage>
        <taxon>unclassified sequences</taxon>
        <taxon>metagenomes</taxon>
        <taxon>ecological metagenomes</taxon>
    </lineage>
</organism>
<dbReference type="PROSITE" id="PS50110">
    <property type="entry name" value="RESPONSE_REGULATORY"/>
    <property type="match status" value="1"/>
</dbReference>
<dbReference type="Pfam" id="PF13487">
    <property type="entry name" value="HD_5"/>
    <property type="match status" value="1"/>
</dbReference>
<reference evidence="3" key="1">
    <citation type="journal article" date="2014" name="Front. Microbiol.">
        <title>High frequency of phylogenetically diverse reductive dehalogenase-homologous genes in deep subseafloor sedimentary metagenomes.</title>
        <authorList>
            <person name="Kawai M."/>
            <person name="Futagami T."/>
            <person name="Toyoda A."/>
            <person name="Takaki Y."/>
            <person name="Nishi S."/>
            <person name="Hori S."/>
            <person name="Arai W."/>
            <person name="Tsubouchi T."/>
            <person name="Morono Y."/>
            <person name="Uchiyama I."/>
            <person name="Ito T."/>
            <person name="Fujiyama A."/>
            <person name="Inagaki F."/>
            <person name="Takami H."/>
        </authorList>
    </citation>
    <scope>NUCLEOTIDE SEQUENCE</scope>
    <source>
        <strain evidence="3">Expedition CK06-06</strain>
    </source>
</reference>